<keyword evidence="1" id="KW-0597">Phosphoprotein</keyword>
<dbReference type="PROSITE" id="PS50110">
    <property type="entry name" value="RESPONSE_REGULATORY"/>
    <property type="match status" value="1"/>
</dbReference>
<protein>
    <submittedName>
        <fullName evidence="3">Response regulator</fullName>
    </submittedName>
</protein>
<dbReference type="RefSeq" id="WP_201367084.1">
    <property type="nucleotide sequence ID" value="NZ_BNJJ01000039.1"/>
</dbReference>
<comment type="caution">
    <text evidence="3">The sequence shown here is derived from an EMBL/GenBank/DDBJ whole genome shotgun (WGS) entry which is preliminary data.</text>
</comment>
<dbReference type="Proteomes" id="UP000635565">
    <property type="component" value="Unassembled WGS sequence"/>
</dbReference>
<dbReference type="InterPro" id="IPR001789">
    <property type="entry name" value="Sig_transdc_resp-reg_receiver"/>
</dbReference>
<keyword evidence="4" id="KW-1185">Reference proteome</keyword>
<dbReference type="Gene3D" id="3.40.50.2300">
    <property type="match status" value="1"/>
</dbReference>
<dbReference type="InterPro" id="IPR052893">
    <property type="entry name" value="TCS_response_regulator"/>
</dbReference>
<reference evidence="3 4" key="1">
    <citation type="journal article" date="2021" name="Int. J. Syst. Evol. Microbiol.">
        <title>Reticulibacter mediterranei gen. nov., sp. nov., within the new family Reticulibacteraceae fam. nov., and Ktedonospora formicarum gen. nov., sp. nov., Ktedonobacter robiniae sp. nov., Dictyobacter formicarum sp. nov. and Dictyobacter arantiisoli sp. nov., belonging to the class Ktedonobacteria.</title>
        <authorList>
            <person name="Yabe S."/>
            <person name="Zheng Y."/>
            <person name="Wang C.M."/>
            <person name="Sakai Y."/>
            <person name="Abe K."/>
            <person name="Yokota A."/>
            <person name="Donadio S."/>
            <person name="Cavaletti L."/>
            <person name="Monciardini P."/>
        </authorList>
    </citation>
    <scope>NUCLEOTIDE SEQUENCE [LARGE SCALE GENOMIC DNA]</scope>
    <source>
        <strain evidence="3 4">SOSP1-9</strain>
    </source>
</reference>
<organism evidence="3 4">
    <name type="scientific">Dictyobacter formicarum</name>
    <dbReference type="NCBI Taxonomy" id="2778368"/>
    <lineage>
        <taxon>Bacteria</taxon>
        <taxon>Bacillati</taxon>
        <taxon>Chloroflexota</taxon>
        <taxon>Ktedonobacteria</taxon>
        <taxon>Ktedonobacterales</taxon>
        <taxon>Dictyobacteraceae</taxon>
        <taxon>Dictyobacter</taxon>
    </lineage>
</organism>
<evidence type="ECO:0000313" key="4">
    <source>
        <dbReference type="Proteomes" id="UP000635565"/>
    </source>
</evidence>
<dbReference type="Pfam" id="PF00072">
    <property type="entry name" value="Response_reg"/>
    <property type="match status" value="1"/>
</dbReference>
<name>A0ABQ3VTG0_9CHLR</name>
<proteinExistence type="predicted"/>
<evidence type="ECO:0000256" key="1">
    <source>
        <dbReference type="PROSITE-ProRule" id="PRU00169"/>
    </source>
</evidence>
<dbReference type="SMART" id="SM00448">
    <property type="entry name" value="REC"/>
    <property type="match status" value="1"/>
</dbReference>
<evidence type="ECO:0000313" key="3">
    <source>
        <dbReference type="EMBL" id="GHO89515.1"/>
    </source>
</evidence>
<dbReference type="EMBL" id="BNJJ01000039">
    <property type="protein sequence ID" value="GHO89515.1"/>
    <property type="molecule type" value="Genomic_DNA"/>
</dbReference>
<gene>
    <name evidence="3" type="ORF">KSZ_75210</name>
</gene>
<accession>A0ABQ3VTG0</accession>
<evidence type="ECO:0000259" key="2">
    <source>
        <dbReference type="PROSITE" id="PS50110"/>
    </source>
</evidence>
<feature type="domain" description="Response regulatory" evidence="2">
    <location>
        <begin position="7"/>
        <end position="135"/>
    </location>
</feature>
<dbReference type="SUPFAM" id="SSF52172">
    <property type="entry name" value="CheY-like"/>
    <property type="match status" value="1"/>
</dbReference>
<dbReference type="InterPro" id="IPR011006">
    <property type="entry name" value="CheY-like_superfamily"/>
</dbReference>
<dbReference type="PANTHER" id="PTHR44520">
    <property type="entry name" value="RESPONSE REGULATOR RCP1-RELATED"/>
    <property type="match status" value="1"/>
</dbReference>
<feature type="modified residue" description="4-aspartylphosphate" evidence="1">
    <location>
        <position position="68"/>
    </location>
</feature>
<sequence length="149" mass="17654">MENDVPIIMLVEDNESDAELFRWVLQQTLPQASFLWFRDGDEVLNYFYQKEDFPSLAETPLPSFIFLDRKLLRIHASELLKRIKQDERIKPVPVFLWISKQSEEAGQIEEEQGISGYLLKPNNIAQFKQDMQDFFAQHLDHKKYKGILH</sequence>